<keyword evidence="5" id="KW-1185">Reference proteome</keyword>
<feature type="compositionally biased region" description="Acidic residues" evidence="1">
    <location>
        <begin position="232"/>
        <end position="241"/>
    </location>
</feature>
<accession>A0A2K1KQB3</accession>
<evidence type="ECO:0000256" key="1">
    <source>
        <dbReference type="SAM" id="MobiDB-lite"/>
    </source>
</evidence>
<evidence type="ECO:0000313" key="4">
    <source>
        <dbReference type="EnsemblPlants" id="Pp3c4_28100V3.1"/>
    </source>
</evidence>
<evidence type="ECO:0000313" key="3">
    <source>
        <dbReference type="EMBL" id="PNR55959.1"/>
    </source>
</evidence>
<dbReference type="PaxDb" id="3218-PP1S115_188V6.1"/>
<dbReference type="FunCoup" id="A0A2K1KQB3">
    <property type="interactions" value="671"/>
</dbReference>
<keyword evidence="2" id="KW-0812">Transmembrane</keyword>
<feature type="region of interest" description="Disordered" evidence="1">
    <location>
        <begin position="221"/>
        <end position="334"/>
    </location>
</feature>
<feature type="compositionally biased region" description="Basic and acidic residues" evidence="1">
    <location>
        <begin position="110"/>
        <end position="123"/>
    </location>
</feature>
<evidence type="ECO:0000256" key="2">
    <source>
        <dbReference type="SAM" id="Phobius"/>
    </source>
</evidence>
<dbReference type="Gramene" id="Pp3c4_28100V3.1">
    <property type="protein sequence ID" value="Pp3c4_28100V3.1"/>
    <property type="gene ID" value="Pp3c4_28100"/>
</dbReference>
<feature type="transmembrane region" description="Helical" evidence="2">
    <location>
        <begin position="343"/>
        <end position="371"/>
    </location>
</feature>
<feature type="compositionally biased region" description="Basic residues" evidence="1">
    <location>
        <begin position="318"/>
        <end position="334"/>
    </location>
</feature>
<feature type="transmembrane region" description="Helical" evidence="2">
    <location>
        <begin position="171"/>
        <end position="197"/>
    </location>
</feature>
<protein>
    <submittedName>
        <fullName evidence="3 4">Uncharacterized protein</fullName>
    </submittedName>
</protein>
<reference evidence="3 5" key="1">
    <citation type="journal article" date="2008" name="Science">
        <title>The Physcomitrella genome reveals evolutionary insights into the conquest of land by plants.</title>
        <authorList>
            <person name="Rensing S."/>
            <person name="Lang D."/>
            <person name="Zimmer A."/>
            <person name="Terry A."/>
            <person name="Salamov A."/>
            <person name="Shapiro H."/>
            <person name="Nishiyama T."/>
            <person name="Perroud P.-F."/>
            <person name="Lindquist E."/>
            <person name="Kamisugi Y."/>
            <person name="Tanahashi T."/>
            <person name="Sakakibara K."/>
            <person name="Fujita T."/>
            <person name="Oishi K."/>
            <person name="Shin-I T."/>
            <person name="Kuroki Y."/>
            <person name="Toyoda A."/>
            <person name="Suzuki Y."/>
            <person name="Hashimoto A."/>
            <person name="Yamaguchi K."/>
            <person name="Sugano A."/>
            <person name="Kohara Y."/>
            <person name="Fujiyama A."/>
            <person name="Anterola A."/>
            <person name="Aoki S."/>
            <person name="Ashton N."/>
            <person name="Barbazuk W.B."/>
            <person name="Barker E."/>
            <person name="Bennetzen J."/>
            <person name="Bezanilla M."/>
            <person name="Blankenship R."/>
            <person name="Cho S.H."/>
            <person name="Dutcher S."/>
            <person name="Estelle M."/>
            <person name="Fawcett J.A."/>
            <person name="Gundlach H."/>
            <person name="Hanada K."/>
            <person name="Heyl A."/>
            <person name="Hicks K.A."/>
            <person name="Hugh J."/>
            <person name="Lohr M."/>
            <person name="Mayer K."/>
            <person name="Melkozernov A."/>
            <person name="Murata T."/>
            <person name="Nelson D."/>
            <person name="Pils B."/>
            <person name="Prigge M."/>
            <person name="Reiss B."/>
            <person name="Renner T."/>
            <person name="Rombauts S."/>
            <person name="Rushton P."/>
            <person name="Sanderfoot A."/>
            <person name="Schween G."/>
            <person name="Shiu S.-H."/>
            <person name="Stueber K."/>
            <person name="Theodoulou F.L."/>
            <person name="Tu H."/>
            <person name="Van de Peer Y."/>
            <person name="Verrier P.J."/>
            <person name="Waters E."/>
            <person name="Wood A."/>
            <person name="Yang L."/>
            <person name="Cove D."/>
            <person name="Cuming A."/>
            <person name="Hasebe M."/>
            <person name="Lucas S."/>
            <person name="Mishler D.B."/>
            <person name="Reski R."/>
            <person name="Grigoriev I."/>
            <person name="Quatrano R.S."/>
            <person name="Boore J.L."/>
        </authorList>
    </citation>
    <scope>NUCLEOTIDE SEQUENCE [LARGE SCALE GENOMIC DNA]</scope>
    <source>
        <strain evidence="4 5">cv. Gransden 2004</strain>
    </source>
</reference>
<dbReference type="EnsemblPlants" id="Pp3c4_28100V3.3">
    <property type="protein sequence ID" value="Pp3c4_28100V3.3"/>
    <property type="gene ID" value="Pp3c4_28100"/>
</dbReference>
<sequence length="380" mass="43552">MSLCKLYYVHSLGTRPVNWRWFSRERLNVSRIVRVSGGPKSTTRQERSQSSWPDDDGESDGVGGINPWDSNVESVRRRNRNRFGGREASSPATTTPDWLTPKKGWTFNSDENKSEETRNKPDEELPWWKSSKGDGGYDDEEADEEEEEDYDDEEYDGFGVRSDQLYSSLRWGIPVSFVVLPWLLGNPFILLLGLAAVPAVQRAVGPVVSEVWEAILDLSESPSKRRRRTETDEPGSDEVDDAYSSWSGERDNARPYRYKKSAVGEPNTKGTAESFTYSDSTSNINRIISRRGGQPSRKPGESVSMGGWDDLEDDRSRRMPVRRQKRQSKLGWKSRSRRKEKPLFVRLLFALFPFLRNWGGWLSLFLLFPFLGNIEISQFI</sequence>
<feature type="compositionally biased region" description="Acidic residues" evidence="1">
    <location>
        <begin position="136"/>
        <end position="156"/>
    </location>
</feature>
<dbReference type="RefSeq" id="XP_024373679.1">
    <property type="nucleotide sequence ID" value="XM_024517911.2"/>
</dbReference>
<dbReference type="Gramene" id="Pp3c4_28100V3.3">
    <property type="protein sequence ID" value="Pp3c4_28100V3.3"/>
    <property type="gene ID" value="Pp3c4_28100"/>
</dbReference>
<dbReference type="Proteomes" id="UP000006727">
    <property type="component" value="Chromosome 4"/>
</dbReference>
<name>A0A2K1KQB3_PHYPA</name>
<dbReference type="PANTHER" id="PTHR35719">
    <property type="entry name" value="OS01G0680600 PROTEIN"/>
    <property type="match status" value="1"/>
</dbReference>
<dbReference type="GeneID" id="112281417"/>
<reference evidence="3 5" key="2">
    <citation type="journal article" date="2018" name="Plant J.">
        <title>The Physcomitrella patens chromosome-scale assembly reveals moss genome structure and evolution.</title>
        <authorList>
            <person name="Lang D."/>
            <person name="Ullrich K.K."/>
            <person name="Murat F."/>
            <person name="Fuchs J."/>
            <person name="Jenkins J."/>
            <person name="Haas F.B."/>
            <person name="Piednoel M."/>
            <person name="Gundlach H."/>
            <person name="Van Bel M."/>
            <person name="Meyberg R."/>
            <person name="Vives C."/>
            <person name="Morata J."/>
            <person name="Symeonidi A."/>
            <person name="Hiss M."/>
            <person name="Muchero W."/>
            <person name="Kamisugi Y."/>
            <person name="Saleh O."/>
            <person name="Blanc G."/>
            <person name="Decker E.L."/>
            <person name="van Gessel N."/>
            <person name="Grimwood J."/>
            <person name="Hayes R.D."/>
            <person name="Graham S.W."/>
            <person name="Gunter L.E."/>
            <person name="McDaniel S.F."/>
            <person name="Hoernstein S.N.W."/>
            <person name="Larsson A."/>
            <person name="Li F.W."/>
            <person name="Perroud P.F."/>
            <person name="Phillips J."/>
            <person name="Ranjan P."/>
            <person name="Rokshar D.S."/>
            <person name="Rothfels C.J."/>
            <person name="Schneider L."/>
            <person name="Shu S."/>
            <person name="Stevenson D.W."/>
            <person name="Thummler F."/>
            <person name="Tillich M."/>
            <person name="Villarreal Aguilar J.C."/>
            <person name="Widiez T."/>
            <person name="Wong G.K."/>
            <person name="Wymore A."/>
            <person name="Zhang Y."/>
            <person name="Zimmer A.D."/>
            <person name="Quatrano R.S."/>
            <person name="Mayer K.F.X."/>
            <person name="Goodstein D."/>
            <person name="Casacuberta J.M."/>
            <person name="Vandepoele K."/>
            <person name="Reski R."/>
            <person name="Cuming A.C."/>
            <person name="Tuskan G.A."/>
            <person name="Maumus F."/>
            <person name="Salse J."/>
            <person name="Schmutz J."/>
            <person name="Rensing S.A."/>
        </authorList>
    </citation>
    <scope>NUCLEOTIDE SEQUENCE [LARGE SCALE GENOMIC DNA]</scope>
    <source>
        <strain evidence="4 5">cv. Gransden 2004</strain>
    </source>
</reference>
<dbReference type="RefSeq" id="XP_024373680.1">
    <property type="nucleotide sequence ID" value="XM_024517912.2"/>
</dbReference>
<keyword evidence="2" id="KW-1133">Transmembrane helix</keyword>
<organism evidence="3">
    <name type="scientific">Physcomitrium patens</name>
    <name type="common">Spreading-leaved earth moss</name>
    <name type="synonym">Physcomitrella patens</name>
    <dbReference type="NCBI Taxonomy" id="3218"/>
    <lineage>
        <taxon>Eukaryota</taxon>
        <taxon>Viridiplantae</taxon>
        <taxon>Streptophyta</taxon>
        <taxon>Embryophyta</taxon>
        <taxon>Bryophyta</taxon>
        <taxon>Bryophytina</taxon>
        <taxon>Bryopsida</taxon>
        <taxon>Funariidae</taxon>
        <taxon>Funariales</taxon>
        <taxon>Funariaceae</taxon>
        <taxon>Physcomitrium</taxon>
    </lineage>
</organism>
<keyword evidence="2" id="KW-0472">Membrane</keyword>
<feature type="compositionally biased region" description="Polar residues" evidence="1">
    <location>
        <begin position="268"/>
        <end position="286"/>
    </location>
</feature>
<reference evidence="4" key="3">
    <citation type="submission" date="2020-12" db="UniProtKB">
        <authorList>
            <consortium name="EnsemblPlants"/>
        </authorList>
    </citation>
    <scope>IDENTIFICATION</scope>
</reference>
<dbReference type="EMBL" id="ABEU02000004">
    <property type="protein sequence ID" value="PNR55959.1"/>
    <property type="molecule type" value="Genomic_DNA"/>
</dbReference>
<dbReference type="OrthoDB" id="1939704at2759"/>
<dbReference type="KEGG" id="ppp:112281417"/>
<dbReference type="EnsemblPlants" id="Pp3c4_28100V3.1">
    <property type="protein sequence ID" value="Pp3c4_28100V3.1"/>
    <property type="gene ID" value="Pp3c4_28100"/>
</dbReference>
<proteinExistence type="predicted"/>
<evidence type="ECO:0000313" key="5">
    <source>
        <dbReference type="Proteomes" id="UP000006727"/>
    </source>
</evidence>
<dbReference type="AlphaFoldDB" id="A0A2K1KQB3"/>
<dbReference type="PANTHER" id="PTHR35719:SF5">
    <property type="entry name" value="T6K12.7 PROTEIN"/>
    <property type="match status" value="1"/>
</dbReference>
<gene>
    <name evidence="4" type="primary">LOC112281417</name>
    <name evidence="3" type="ORF">PHYPA_006856</name>
</gene>
<feature type="region of interest" description="Disordered" evidence="1">
    <location>
        <begin position="37"/>
        <end position="156"/>
    </location>
</feature>